<reference evidence="2" key="1">
    <citation type="submission" date="2022-08" db="EMBL/GenBank/DDBJ databases">
        <title>Genome sequencing of akame (Lates japonicus).</title>
        <authorList>
            <person name="Hashiguchi Y."/>
            <person name="Takahashi H."/>
        </authorList>
    </citation>
    <scope>NUCLEOTIDE SEQUENCE</scope>
    <source>
        <strain evidence="2">Kochi</strain>
    </source>
</reference>
<evidence type="ECO:0000256" key="1">
    <source>
        <dbReference type="SAM" id="MobiDB-lite"/>
    </source>
</evidence>
<dbReference type="AlphaFoldDB" id="A0AAD3M969"/>
<sequence length="132" mass="15119">MERTESFNTRHDLQVNPIQIDSELSGVEGWRVRLTFLQGHAETPLYRFSLSDGTPVTAQDQEQTVSPIYEQRVTRLHLHHLLQREPNGHRSAQGGTHAQHYETIGDGRPQPKLPVEYEHQEGWAWGMGVWAA</sequence>
<evidence type="ECO:0000313" key="2">
    <source>
        <dbReference type="EMBL" id="GLD50023.1"/>
    </source>
</evidence>
<organism evidence="2 3">
    <name type="scientific">Lates japonicus</name>
    <name type="common">Japanese lates</name>
    <dbReference type="NCBI Taxonomy" id="270547"/>
    <lineage>
        <taxon>Eukaryota</taxon>
        <taxon>Metazoa</taxon>
        <taxon>Chordata</taxon>
        <taxon>Craniata</taxon>
        <taxon>Vertebrata</taxon>
        <taxon>Euteleostomi</taxon>
        <taxon>Actinopterygii</taxon>
        <taxon>Neopterygii</taxon>
        <taxon>Teleostei</taxon>
        <taxon>Neoteleostei</taxon>
        <taxon>Acanthomorphata</taxon>
        <taxon>Carangaria</taxon>
        <taxon>Carangaria incertae sedis</taxon>
        <taxon>Centropomidae</taxon>
        <taxon>Lates</taxon>
    </lineage>
</organism>
<accession>A0AAD3M969</accession>
<comment type="caution">
    <text evidence="2">The sequence shown here is derived from an EMBL/GenBank/DDBJ whole genome shotgun (WGS) entry which is preliminary data.</text>
</comment>
<keyword evidence="3" id="KW-1185">Reference proteome</keyword>
<evidence type="ECO:0000313" key="3">
    <source>
        <dbReference type="Proteomes" id="UP001279410"/>
    </source>
</evidence>
<proteinExistence type="predicted"/>
<keyword evidence="2" id="KW-0675">Receptor</keyword>
<feature type="region of interest" description="Disordered" evidence="1">
    <location>
        <begin position="86"/>
        <end position="113"/>
    </location>
</feature>
<dbReference type="Proteomes" id="UP001279410">
    <property type="component" value="Unassembled WGS sequence"/>
</dbReference>
<gene>
    <name evidence="2" type="ORF">AKAME5_000347800</name>
</gene>
<dbReference type="EMBL" id="BRZM01000009">
    <property type="protein sequence ID" value="GLD50023.1"/>
    <property type="molecule type" value="Genomic_DNA"/>
</dbReference>
<protein>
    <submittedName>
        <fullName evidence="2">Nuclear receptor coactivator 3</fullName>
    </submittedName>
</protein>
<name>A0AAD3M969_LATJO</name>